<name>A0A6P8NWM1_GEOSA</name>
<dbReference type="InterPro" id="IPR006575">
    <property type="entry name" value="RWD_dom"/>
</dbReference>
<keyword evidence="8" id="KW-1185">Reference proteome</keyword>
<evidence type="ECO:0000256" key="1">
    <source>
        <dbReference type="ARBA" id="ARBA00004123"/>
    </source>
</evidence>
<evidence type="ECO:0000259" key="7">
    <source>
        <dbReference type="PROSITE" id="PS50908"/>
    </source>
</evidence>
<dbReference type="FunFam" id="3.10.110.10:FF:000050">
    <property type="entry name" value="eIF-2-alpha kinase GCN2"/>
    <property type="match status" value="1"/>
</dbReference>
<dbReference type="KEGG" id="gsh:117346956"/>
<evidence type="ECO:0000256" key="4">
    <source>
        <dbReference type="ARBA" id="ARBA00022490"/>
    </source>
</evidence>
<evidence type="ECO:0000256" key="3">
    <source>
        <dbReference type="ARBA" id="ARBA00015444"/>
    </source>
</evidence>
<dbReference type="InterPro" id="IPR016135">
    <property type="entry name" value="UBQ-conjugating_enzyme/RWD"/>
</dbReference>
<dbReference type="SUPFAM" id="SSF54495">
    <property type="entry name" value="UBC-like"/>
    <property type="match status" value="1"/>
</dbReference>
<dbReference type="RefSeq" id="XP_033773155.1">
    <property type="nucleotide sequence ID" value="XM_033917264.1"/>
</dbReference>
<dbReference type="CDD" id="cd24164">
    <property type="entry name" value="RWDD3_C"/>
    <property type="match status" value="1"/>
</dbReference>
<reference evidence="9" key="1">
    <citation type="submission" date="2025-08" db="UniProtKB">
        <authorList>
            <consortium name="RefSeq"/>
        </authorList>
    </citation>
    <scope>IDENTIFICATION</scope>
</reference>
<dbReference type="GO" id="GO:0010468">
    <property type="term" value="P:regulation of gene expression"/>
    <property type="evidence" value="ECO:0007669"/>
    <property type="project" value="UniProtKB-ARBA"/>
</dbReference>
<dbReference type="GO" id="GO:0033235">
    <property type="term" value="P:positive regulation of protein sumoylation"/>
    <property type="evidence" value="ECO:0007669"/>
    <property type="project" value="InterPro"/>
</dbReference>
<dbReference type="CDD" id="cd23819">
    <property type="entry name" value="RWD_RWDD3"/>
    <property type="match status" value="1"/>
</dbReference>
<dbReference type="GeneID" id="117346956"/>
<comment type="function">
    <text evidence="6">Enhancer of SUMO conjugation. Increases SUMO conjugation to proteins by promoting the: binding of E1 and E2 enzymes, thioester linkage between SUMO and ube2i/ubc9 and transfer of SUMO to specific target proteins which include hif1a, pias, nfkbia, nr3c1 and top1. Has no effect on ubiquitination.</text>
</comment>
<evidence type="ECO:0000313" key="9">
    <source>
        <dbReference type="RefSeq" id="XP_033773155.1"/>
    </source>
</evidence>
<accession>A0A6P8NWM1</accession>
<comment type="subcellular location">
    <subcellularLocation>
        <location evidence="2">Cytoplasm</location>
    </subcellularLocation>
    <subcellularLocation>
        <location evidence="1">Nucleus</location>
    </subcellularLocation>
</comment>
<evidence type="ECO:0000256" key="5">
    <source>
        <dbReference type="ARBA" id="ARBA00023242"/>
    </source>
</evidence>
<evidence type="ECO:0000256" key="6">
    <source>
        <dbReference type="ARBA" id="ARBA00053748"/>
    </source>
</evidence>
<dbReference type="GO" id="GO:1902073">
    <property type="term" value="P:positive regulation of hypoxia-inducible factor-1alpha signaling pathway"/>
    <property type="evidence" value="ECO:0007669"/>
    <property type="project" value="InterPro"/>
</dbReference>
<keyword evidence="5" id="KW-0539">Nucleus</keyword>
<proteinExistence type="predicted"/>
<dbReference type="InParanoid" id="A0A6P8NWM1"/>
<feature type="domain" description="RWD" evidence="7">
    <location>
        <begin position="7"/>
        <end position="114"/>
    </location>
</feature>
<dbReference type="SMART" id="SM00591">
    <property type="entry name" value="RWD"/>
    <property type="match status" value="1"/>
</dbReference>
<dbReference type="GO" id="GO:0005634">
    <property type="term" value="C:nucleus"/>
    <property type="evidence" value="ECO:0007669"/>
    <property type="project" value="UniProtKB-SubCell"/>
</dbReference>
<organism evidence="8 9">
    <name type="scientific">Geotrypetes seraphini</name>
    <name type="common">Gaboon caecilian</name>
    <name type="synonym">Caecilia seraphini</name>
    <dbReference type="NCBI Taxonomy" id="260995"/>
    <lineage>
        <taxon>Eukaryota</taxon>
        <taxon>Metazoa</taxon>
        <taxon>Chordata</taxon>
        <taxon>Craniata</taxon>
        <taxon>Vertebrata</taxon>
        <taxon>Euteleostomi</taxon>
        <taxon>Amphibia</taxon>
        <taxon>Gymnophiona</taxon>
        <taxon>Geotrypetes</taxon>
    </lineage>
</organism>
<dbReference type="PANTHER" id="PTHR15628">
    <property type="entry name" value="RWD DOMAIN-CONTAINING PROTEIN 3"/>
    <property type="match status" value="1"/>
</dbReference>
<gene>
    <name evidence="9" type="primary">RWDD3</name>
</gene>
<protein>
    <recommendedName>
        <fullName evidence="3">RWD domain-containing protein 3</fullName>
    </recommendedName>
</protein>
<dbReference type="GO" id="GO:0033554">
    <property type="term" value="P:cellular response to stress"/>
    <property type="evidence" value="ECO:0007669"/>
    <property type="project" value="UniProtKB-ARBA"/>
</dbReference>
<sequence>MSEDAREELSVLAAIYCQKGELEVLTSSETGGITFRIQTSMEGFSNSEIQLKLTFHLPVTYPSCLPNISVSSEELTRAQCENVKDKLLERANELLSEPMIHELLLWLQQNLKHIEKSDTCNAQSILTMDEIKEDGTWMALLHIDHMRDKKRYVRTVAKWTSDLELSGRLMFMGKLILILLQGHKKNIKDYLILQKTSKVDVDSCGKKCKEKMIRVLCETRVPTAHKRFLAFEVKDYASLAELQREFEAAGLEEIFIEFVIVLL</sequence>
<dbReference type="CTD" id="25950"/>
<dbReference type="Pfam" id="PF05773">
    <property type="entry name" value="RWD"/>
    <property type="match status" value="1"/>
</dbReference>
<evidence type="ECO:0000313" key="8">
    <source>
        <dbReference type="Proteomes" id="UP000515159"/>
    </source>
</evidence>
<dbReference type="PANTHER" id="PTHR15628:SF1">
    <property type="entry name" value="RWD DOMAIN-CONTAINING PROTEIN 3"/>
    <property type="match status" value="1"/>
</dbReference>
<evidence type="ECO:0000256" key="2">
    <source>
        <dbReference type="ARBA" id="ARBA00004496"/>
    </source>
</evidence>
<dbReference type="Gene3D" id="3.10.110.10">
    <property type="entry name" value="Ubiquitin Conjugating Enzyme"/>
    <property type="match status" value="1"/>
</dbReference>
<dbReference type="OrthoDB" id="167315at2759"/>
<dbReference type="GO" id="GO:0005737">
    <property type="term" value="C:cytoplasm"/>
    <property type="evidence" value="ECO:0007669"/>
    <property type="project" value="UniProtKB-SubCell"/>
</dbReference>
<dbReference type="Proteomes" id="UP000515159">
    <property type="component" value="Chromosome 12"/>
</dbReference>
<keyword evidence="4" id="KW-0963">Cytoplasm</keyword>
<dbReference type="InterPro" id="IPR038840">
    <property type="entry name" value="RWDD3"/>
</dbReference>
<dbReference type="FunCoup" id="A0A6P8NWM1">
    <property type="interactions" value="227"/>
</dbReference>
<dbReference type="AlphaFoldDB" id="A0A6P8NWM1"/>
<dbReference type="PROSITE" id="PS50908">
    <property type="entry name" value="RWD"/>
    <property type="match status" value="1"/>
</dbReference>